<reference evidence="1" key="2">
    <citation type="submission" date="2016-06" db="EMBL/GenBank/DDBJ databases">
        <title>The genome of a short-lived fish provides insights into sex chromosome evolution and the genetic control of aging.</title>
        <authorList>
            <person name="Reichwald K."/>
            <person name="Felder M."/>
            <person name="Petzold A."/>
            <person name="Koch P."/>
            <person name="Groth M."/>
            <person name="Platzer M."/>
        </authorList>
    </citation>
    <scope>NUCLEOTIDE SEQUENCE</scope>
    <source>
        <tissue evidence="1">Brain</tissue>
    </source>
</reference>
<organism evidence="1">
    <name type="scientific">Iconisemion striatum</name>
    <dbReference type="NCBI Taxonomy" id="60296"/>
    <lineage>
        <taxon>Eukaryota</taxon>
        <taxon>Metazoa</taxon>
        <taxon>Chordata</taxon>
        <taxon>Craniata</taxon>
        <taxon>Vertebrata</taxon>
        <taxon>Euteleostomi</taxon>
        <taxon>Actinopterygii</taxon>
        <taxon>Neopterygii</taxon>
        <taxon>Teleostei</taxon>
        <taxon>Neoteleostei</taxon>
        <taxon>Acanthomorphata</taxon>
        <taxon>Ovalentaria</taxon>
        <taxon>Atherinomorphae</taxon>
        <taxon>Cyprinodontiformes</taxon>
        <taxon>Nothobranchiidae</taxon>
        <taxon>Iconisemion</taxon>
    </lineage>
</organism>
<proteinExistence type="predicted"/>
<name>A0A1A7WA24_9TELE</name>
<evidence type="ECO:0000313" key="1">
    <source>
        <dbReference type="EMBL" id="SBP02550.1"/>
    </source>
</evidence>
<gene>
    <name evidence="1" type="primary">Nfu_g_1_006515</name>
</gene>
<reference evidence="1" key="1">
    <citation type="submission" date="2016-05" db="EMBL/GenBank/DDBJ databases">
        <authorList>
            <person name="Lavstsen T."/>
            <person name="Jespersen J.S."/>
        </authorList>
    </citation>
    <scope>NUCLEOTIDE SEQUENCE</scope>
    <source>
        <tissue evidence="1">Brain</tissue>
    </source>
</reference>
<dbReference type="EMBL" id="HADW01001150">
    <property type="protein sequence ID" value="SBP02550.1"/>
    <property type="molecule type" value="Transcribed_RNA"/>
</dbReference>
<dbReference type="AlphaFoldDB" id="A0A1A7WA24"/>
<feature type="non-terminal residue" evidence="1">
    <location>
        <position position="1"/>
    </location>
</feature>
<accession>A0A1A7WA24</accession>
<sequence length="80" mass="8803">LITVLAVSRGGCRESNLSFKPYNMALQSAAFETGSIPERRRCHKPGKPEESWLHQLLPGGPCCVGDIFVFKDMVHQTGSD</sequence>
<feature type="non-terminal residue" evidence="1">
    <location>
        <position position="80"/>
    </location>
</feature>
<protein>
    <submittedName>
        <fullName evidence="1">Uncharacterized protein</fullName>
    </submittedName>
</protein>